<dbReference type="InterPro" id="IPR019012">
    <property type="entry name" value="RNA_cap_Gua-N2-MeTrfase"/>
</dbReference>
<dbReference type="AlphaFoldDB" id="A0A8H6CRN3"/>
<evidence type="ECO:0000256" key="5">
    <source>
        <dbReference type="ARBA" id="ARBA00048763"/>
    </source>
</evidence>
<reference evidence="8 9" key="1">
    <citation type="journal article" date="2020" name="Genomics">
        <title>Complete, high-quality genomes from long-read metagenomic sequencing of two wolf lichen thalli reveals enigmatic genome architecture.</title>
        <authorList>
            <person name="McKenzie S.K."/>
            <person name="Walston R.F."/>
            <person name="Allen J.L."/>
        </authorList>
    </citation>
    <scope>NUCLEOTIDE SEQUENCE [LARGE SCALE GENOMIC DNA]</scope>
    <source>
        <strain evidence="8">WasteWater1</strain>
    </source>
</reference>
<gene>
    <name evidence="8" type="ORF">HO133_008068</name>
</gene>
<protein>
    <recommendedName>
        <fullName evidence="1">Trimethylguanosine synthase</fullName>
    </recommendedName>
    <alternativeName>
        <fullName evidence="7">Cap-specific guanine-N(2) methyltransferase</fullName>
    </alternativeName>
</protein>
<dbReference type="Proteomes" id="UP000593566">
    <property type="component" value="Unassembled WGS sequence"/>
</dbReference>
<evidence type="ECO:0000256" key="6">
    <source>
        <dbReference type="ARBA" id="ARBA00049075"/>
    </source>
</evidence>
<evidence type="ECO:0000313" key="9">
    <source>
        <dbReference type="Proteomes" id="UP000593566"/>
    </source>
</evidence>
<dbReference type="SUPFAM" id="SSF53335">
    <property type="entry name" value="S-adenosyl-L-methionine-dependent methyltransferases"/>
    <property type="match status" value="1"/>
</dbReference>
<keyword evidence="9" id="KW-1185">Reference proteome</keyword>
<evidence type="ECO:0000256" key="4">
    <source>
        <dbReference type="ARBA" id="ARBA00048740"/>
    </source>
</evidence>
<dbReference type="GeneID" id="59336465"/>
<comment type="catalytic activity">
    <reaction evidence="6">
        <text>a 5'-end (N(7)-methyl 5'-triphosphoguanosine)-ribonucleoside in snRNA + S-adenosyl-L-methionine = a 5'-end (N(2),N(7)-dimethyl 5'-triphosphoguanosine)-ribonucleoside in snRNA + S-adenosyl-L-homocysteine + H(+)</text>
        <dbReference type="Rhea" id="RHEA:78471"/>
        <dbReference type="Rhea" id="RHEA-COMP:19085"/>
        <dbReference type="Rhea" id="RHEA-COMP:19087"/>
        <dbReference type="ChEBI" id="CHEBI:15378"/>
        <dbReference type="ChEBI" id="CHEBI:57856"/>
        <dbReference type="ChEBI" id="CHEBI:59789"/>
        <dbReference type="ChEBI" id="CHEBI:156461"/>
        <dbReference type="ChEBI" id="CHEBI:172880"/>
    </reaction>
    <physiologicalReaction direction="left-to-right" evidence="6">
        <dbReference type="Rhea" id="RHEA:78472"/>
    </physiologicalReaction>
</comment>
<evidence type="ECO:0000256" key="1">
    <source>
        <dbReference type="ARBA" id="ARBA00018517"/>
    </source>
</evidence>
<comment type="catalytic activity">
    <reaction evidence="4">
        <text>a 5'-end (N(7)-methyl 5'-triphosphoguanosine)-ribonucleoside in snoRNA + S-adenosyl-L-methionine = a 5'-end (N(2),N(7)-dimethyl 5'-triphosphoguanosine)-ribonucleoside in snoRNA + S-adenosyl-L-homocysteine + H(+)</text>
        <dbReference type="Rhea" id="RHEA:78475"/>
        <dbReference type="Rhea" id="RHEA-COMP:19086"/>
        <dbReference type="Rhea" id="RHEA-COMP:19088"/>
        <dbReference type="ChEBI" id="CHEBI:15378"/>
        <dbReference type="ChEBI" id="CHEBI:57856"/>
        <dbReference type="ChEBI" id="CHEBI:59789"/>
        <dbReference type="ChEBI" id="CHEBI:156461"/>
        <dbReference type="ChEBI" id="CHEBI:172880"/>
    </reaction>
    <physiologicalReaction direction="left-to-right" evidence="4">
        <dbReference type="Rhea" id="RHEA:78476"/>
    </physiologicalReaction>
</comment>
<comment type="similarity">
    <text evidence="2">Belongs to the methyltransferase superfamily. Trimethylguanosine synthase family.</text>
</comment>
<dbReference type="EMBL" id="JACCJB010000004">
    <property type="protein sequence ID" value="KAF6228338.1"/>
    <property type="molecule type" value="Genomic_DNA"/>
</dbReference>
<dbReference type="CDD" id="cd02440">
    <property type="entry name" value="AdoMet_MTases"/>
    <property type="match status" value="1"/>
</dbReference>
<dbReference type="GO" id="GO:0071164">
    <property type="term" value="F:RNA cap trimethylguanosine synthase activity"/>
    <property type="evidence" value="ECO:0007669"/>
    <property type="project" value="TreeGrafter"/>
</dbReference>
<dbReference type="PANTHER" id="PTHR14741:SF32">
    <property type="entry name" value="TRIMETHYLGUANOSINE SYNTHASE"/>
    <property type="match status" value="1"/>
</dbReference>
<evidence type="ECO:0000256" key="7">
    <source>
        <dbReference type="ARBA" id="ARBA00049790"/>
    </source>
</evidence>
<evidence type="ECO:0000313" key="8">
    <source>
        <dbReference type="EMBL" id="KAF6228338.1"/>
    </source>
</evidence>
<dbReference type="PANTHER" id="PTHR14741">
    <property type="entry name" value="S-ADENOSYLMETHIONINE-DEPENDENT METHYLTRANSFERASE RELATED"/>
    <property type="match status" value="1"/>
</dbReference>
<dbReference type="GO" id="GO:0005634">
    <property type="term" value="C:nucleus"/>
    <property type="evidence" value="ECO:0007669"/>
    <property type="project" value="TreeGrafter"/>
</dbReference>
<organism evidence="8 9">
    <name type="scientific">Letharia lupina</name>
    <dbReference type="NCBI Taxonomy" id="560253"/>
    <lineage>
        <taxon>Eukaryota</taxon>
        <taxon>Fungi</taxon>
        <taxon>Dikarya</taxon>
        <taxon>Ascomycota</taxon>
        <taxon>Pezizomycotina</taxon>
        <taxon>Lecanoromycetes</taxon>
        <taxon>OSLEUM clade</taxon>
        <taxon>Lecanoromycetidae</taxon>
        <taxon>Lecanorales</taxon>
        <taxon>Lecanorineae</taxon>
        <taxon>Parmeliaceae</taxon>
        <taxon>Letharia</taxon>
    </lineage>
</organism>
<evidence type="ECO:0000256" key="3">
    <source>
        <dbReference type="ARBA" id="ARBA00047418"/>
    </source>
</evidence>
<dbReference type="InterPro" id="IPR029063">
    <property type="entry name" value="SAM-dependent_MTases_sf"/>
</dbReference>
<accession>A0A8H6CRN3</accession>
<sequence length="277" mass="30934">MDGGLWEGDCPELSCMDIETKDDSKAMAPPRGCQHYANLTEMPWDIQKYYHQRFSIFSKYDEGIWMTEDAWFGVTPEPVASTIAKHIAGAASAGKAILIDCFAGVGGNVIAFAQSERWKRVYAIEKDSRALACAKHNAEIYGVRDSISWYEGDCFEILRNELAELGQHSILFASPPWGGLSTLLRLVRHEASLMNAGPGYRSDTVFDLAKMQPYTLTDVLHPFQQLTEDVVLYLPRTSDVRQLANKSGKGRKTTVMHYCMEGASKVGRTYRSGPSKF</sequence>
<comment type="catalytic activity">
    <reaction evidence="5">
        <text>a 5'-end (N(2),N(7)-dimethyl 5'-triphosphoguanosine)-ribonucleoside in snRNA + S-adenosyl-L-methionine = a 5'-end (N(2),N(2),N(7)-trimethyl 5'-triphosphoguanosine)-ribonucleoside in snRNA + S-adenosyl-L-homocysteine + H(+)</text>
        <dbReference type="Rhea" id="RHEA:78479"/>
        <dbReference type="Rhea" id="RHEA-COMP:19087"/>
        <dbReference type="Rhea" id="RHEA-COMP:19089"/>
        <dbReference type="ChEBI" id="CHEBI:15378"/>
        <dbReference type="ChEBI" id="CHEBI:57856"/>
        <dbReference type="ChEBI" id="CHEBI:59789"/>
        <dbReference type="ChEBI" id="CHEBI:167623"/>
        <dbReference type="ChEBI" id="CHEBI:172880"/>
    </reaction>
    <physiologicalReaction direction="left-to-right" evidence="5">
        <dbReference type="Rhea" id="RHEA:78480"/>
    </physiologicalReaction>
</comment>
<evidence type="ECO:0000256" key="2">
    <source>
        <dbReference type="ARBA" id="ARBA00025783"/>
    </source>
</evidence>
<comment type="caution">
    <text evidence="8">The sequence shown here is derived from an EMBL/GenBank/DDBJ whole genome shotgun (WGS) entry which is preliminary data.</text>
</comment>
<name>A0A8H6CRN3_9LECA</name>
<dbReference type="Gene3D" id="3.40.50.150">
    <property type="entry name" value="Vaccinia Virus protein VP39"/>
    <property type="match status" value="1"/>
</dbReference>
<proteinExistence type="inferred from homology"/>
<dbReference type="Pfam" id="PF09445">
    <property type="entry name" value="Methyltransf_15"/>
    <property type="match status" value="2"/>
</dbReference>
<comment type="catalytic activity">
    <reaction evidence="3">
        <text>a 5'-end (N(2),N(7)-dimethyl 5'-triphosphoguanosine)-ribonucleoside in snoRNA + S-adenosyl-L-methionine = a 5'-end (N(2),N(2),N(7)-trimethyl 5'-triphosphoguanosine)-ribonucleoside in snoRNA + S-adenosyl-L-homocysteine + H(+)</text>
        <dbReference type="Rhea" id="RHEA:78507"/>
        <dbReference type="Rhea" id="RHEA-COMP:19088"/>
        <dbReference type="Rhea" id="RHEA-COMP:19090"/>
        <dbReference type="ChEBI" id="CHEBI:15378"/>
        <dbReference type="ChEBI" id="CHEBI:57856"/>
        <dbReference type="ChEBI" id="CHEBI:59789"/>
        <dbReference type="ChEBI" id="CHEBI:167623"/>
        <dbReference type="ChEBI" id="CHEBI:172880"/>
    </reaction>
    <physiologicalReaction direction="left-to-right" evidence="3">
        <dbReference type="Rhea" id="RHEA:78508"/>
    </physiologicalReaction>
</comment>
<dbReference type="RefSeq" id="XP_037156272.1">
    <property type="nucleotide sequence ID" value="XM_037298936.1"/>
</dbReference>